<feature type="domain" description="DUF397" evidence="1">
    <location>
        <begin position="4"/>
        <end position="57"/>
    </location>
</feature>
<accession>A0A3M2M4T2</accession>
<proteinExistence type="predicted"/>
<dbReference type="RefSeq" id="WP_122194544.1">
    <property type="nucleotide sequence ID" value="NZ_JBHSKC010000006.1"/>
</dbReference>
<evidence type="ECO:0000313" key="2">
    <source>
        <dbReference type="EMBL" id="RMI44482.1"/>
    </source>
</evidence>
<dbReference type="InterPro" id="IPR007278">
    <property type="entry name" value="DUF397"/>
</dbReference>
<gene>
    <name evidence="2" type="ORF">EBO15_12610</name>
</gene>
<evidence type="ECO:0000313" key="3">
    <source>
        <dbReference type="Proteomes" id="UP000282674"/>
    </source>
</evidence>
<comment type="caution">
    <text evidence="2">The sequence shown here is derived from an EMBL/GenBank/DDBJ whole genome shotgun (WGS) entry which is preliminary data.</text>
</comment>
<protein>
    <submittedName>
        <fullName evidence="2">DUF397 domain-containing protein</fullName>
    </submittedName>
</protein>
<sequence>MSSVWRKSSHSSGAGDAECVEIADLGGEIAFRDSRAPELGHFAISVKGFAEMVSLVKRDAASI</sequence>
<dbReference type="OrthoDB" id="3481959at2"/>
<keyword evidence="3" id="KW-1185">Reference proteome</keyword>
<dbReference type="AlphaFoldDB" id="A0A3M2M4T2"/>
<organism evidence="2 3">
    <name type="scientific">Actinomadura harenae</name>
    <dbReference type="NCBI Taxonomy" id="2483351"/>
    <lineage>
        <taxon>Bacteria</taxon>
        <taxon>Bacillati</taxon>
        <taxon>Actinomycetota</taxon>
        <taxon>Actinomycetes</taxon>
        <taxon>Streptosporangiales</taxon>
        <taxon>Thermomonosporaceae</taxon>
        <taxon>Actinomadura</taxon>
    </lineage>
</organism>
<dbReference type="EMBL" id="RFFG01000018">
    <property type="protein sequence ID" value="RMI44482.1"/>
    <property type="molecule type" value="Genomic_DNA"/>
</dbReference>
<evidence type="ECO:0000259" key="1">
    <source>
        <dbReference type="Pfam" id="PF04149"/>
    </source>
</evidence>
<name>A0A3M2M4T2_9ACTN</name>
<dbReference type="Proteomes" id="UP000282674">
    <property type="component" value="Unassembled WGS sequence"/>
</dbReference>
<dbReference type="Pfam" id="PF04149">
    <property type="entry name" value="DUF397"/>
    <property type="match status" value="1"/>
</dbReference>
<reference evidence="2 3" key="1">
    <citation type="submission" date="2018-10" db="EMBL/GenBank/DDBJ databases">
        <title>Isolation from soil.</title>
        <authorList>
            <person name="Hu J."/>
        </authorList>
    </citation>
    <scope>NUCLEOTIDE SEQUENCE [LARGE SCALE GENOMIC DNA]</scope>
    <source>
        <strain evidence="2 3">NEAU-Ht49</strain>
    </source>
</reference>